<feature type="region of interest" description="Disordered" evidence="1">
    <location>
        <begin position="175"/>
        <end position="249"/>
    </location>
</feature>
<protein>
    <recommendedName>
        <fullName evidence="3">PD-(D/E)XK nuclease superfamily protein</fullName>
    </recommendedName>
</protein>
<evidence type="ECO:0008006" key="3">
    <source>
        <dbReference type="Google" id="ProtNLM"/>
    </source>
</evidence>
<reference evidence="2" key="1">
    <citation type="submission" date="2024-07" db="EMBL/GenBank/DDBJ databases">
        <title>Complete genome sequences of cellulolytic bacteria, Kitasatospora sp. CMC57 and Streptomyces sp. CMC78, isolated from Japanese agricultural soil.</title>
        <authorList>
            <person name="Hashimoto T."/>
            <person name="Ito M."/>
            <person name="Iwamoto M."/>
            <person name="Fukahori D."/>
            <person name="Shoda T."/>
            <person name="Sakoda M."/>
            <person name="Morohoshi T."/>
            <person name="Mitsuboshi M."/>
            <person name="Nishizawa T."/>
        </authorList>
    </citation>
    <scope>NUCLEOTIDE SEQUENCE</scope>
    <source>
        <strain evidence="2">CMC57</strain>
    </source>
</reference>
<gene>
    <name evidence="2" type="ORF">KCMC57_00810</name>
</gene>
<organism evidence="2">
    <name type="scientific">Kitasatospora sp. CMC57</name>
    <dbReference type="NCBI Taxonomy" id="3231513"/>
    <lineage>
        <taxon>Bacteria</taxon>
        <taxon>Bacillati</taxon>
        <taxon>Actinomycetota</taxon>
        <taxon>Actinomycetes</taxon>
        <taxon>Kitasatosporales</taxon>
        <taxon>Streptomycetaceae</taxon>
        <taxon>Kitasatospora</taxon>
    </lineage>
</organism>
<feature type="compositionally biased region" description="Low complexity" evidence="1">
    <location>
        <begin position="207"/>
        <end position="217"/>
    </location>
</feature>
<evidence type="ECO:0000256" key="1">
    <source>
        <dbReference type="SAM" id="MobiDB-lite"/>
    </source>
</evidence>
<dbReference type="EMBL" id="AP035881">
    <property type="protein sequence ID" value="BFP43713.1"/>
    <property type="molecule type" value="Genomic_DNA"/>
</dbReference>
<dbReference type="AlphaFoldDB" id="A0AB33JVE3"/>
<name>A0AB33JVE3_9ACTN</name>
<evidence type="ECO:0000313" key="2">
    <source>
        <dbReference type="EMBL" id="BFP43713.1"/>
    </source>
</evidence>
<accession>A0AB33JVE3</accession>
<feature type="compositionally biased region" description="Low complexity" evidence="1">
    <location>
        <begin position="182"/>
        <end position="191"/>
    </location>
</feature>
<sequence>MLRFQCPAPRSQPVSAIVVARRSSTPYGVGALTGGRPRWGHHRVTASLADGGVGAPDGVADALAATAGLLAKAGGGHLAAYTTEVEHKLPGRRRLFADLVLRDPGADVPVLLVEVDRDNEGNGTLLDKLAAYRAWCELPARYTIRKAFEASLEVVGPATHDLRLWSALYPPTGRAGLPPSPSSWSPAANAPPRHRTPHRGAEEGQTRTRPPTDAAPPRHSRSRLPRHLETPPLHRRGHHRPLLPPCPARGRHHPAVRRFGAGAEIWIRFGRPGWHSLADAFANEDGDELGREAVGRLTRPRRRTGPVRTNSPVPWPSGTVLAILWPIAW</sequence>
<proteinExistence type="predicted"/>